<protein>
    <submittedName>
        <fullName evidence="5">Phosphocarrier protein</fullName>
    </submittedName>
</protein>
<dbReference type="STRING" id="28234.SAMN04488588_0799"/>
<dbReference type="RefSeq" id="WP_091403018.1">
    <property type="nucleotide sequence ID" value="NZ_FMYV01000003.1"/>
</dbReference>
<dbReference type="Proteomes" id="UP000199322">
    <property type="component" value="Unassembled WGS sequence"/>
</dbReference>
<comment type="subcellular location">
    <subcellularLocation>
        <location evidence="1">Cytoplasm</location>
    </subcellularLocation>
</comment>
<evidence type="ECO:0000256" key="3">
    <source>
        <dbReference type="ARBA" id="ARBA00022683"/>
    </source>
</evidence>
<dbReference type="NCBIfam" id="TIGR01003">
    <property type="entry name" value="PTS_HPr_family"/>
    <property type="match status" value="1"/>
</dbReference>
<keyword evidence="6" id="KW-1185">Reference proteome</keyword>
<dbReference type="GO" id="GO:0009401">
    <property type="term" value="P:phosphoenolpyruvate-dependent sugar phosphotransferase system"/>
    <property type="evidence" value="ECO:0007669"/>
    <property type="project" value="UniProtKB-KW"/>
</dbReference>
<dbReference type="SUPFAM" id="SSF55594">
    <property type="entry name" value="HPr-like"/>
    <property type="match status" value="1"/>
</dbReference>
<organism evidence="5 6">
    <name type="scientific">Geotoga petraea</name>
    <dbReference type="NCBI Taxonomy" id="28234"/>
    <lineage>
        <taxon>Bacteria</taxon>
        <taxon>Thermotogati</taxon>
        <taxon>Thermotogota</taxon>
        <taxon>Thermotogae</taxon>
        <taxon>Petrotogales</taxon>
        <taxon>Petrotogaceae</taxon>
        <taxon>Geotoga</taxon>
    </lineage>
</organism>
<evidence type="ECO:0000259" key="4">
    <source>
        <dbReference type="PROSITE" id="PS51350"/>
    </source>
</evidence>
<dbReference type="InterPro" id="IPR050399">
    <property type="entry name" value="HPr"/>
</dbReference>
<dbReference type="PROSITE" id="PS51350">
    <property type="entry name" value="PTS_HPR_DOM"/>
    <property type="match status" value="1"/>
</dbReference>
<evidence type="ECO:0000256" key="1">
    <source>
        <dbReference type="ARBA" id="ARBA00004496"/>
    </source>
</evidence>
<dbReference type="AlphaFoldDB" id="A0A1G6KKR4"/>
<feature type="domain" description="HPr" evidence="4">
    <location>
        <begin position="1"/>
        <end position="87"/>
    </location>
</feature>
<reference evidence="5 6" key="1">
    <citation type="submission" date="2016-10" db="EMBL/GenBank/DDBJ databases">
        <authorList>
            <person name="de Groot N.N."/>
        </authorList>
    </citation>
    <scope>NUCLEOTIDE SEQUENCE [LARGE SCALE GENOMIC DNA]</scope>
    <source>
        <strain evidence="5 6">WG14</strain>
    </source>
</reference>
<dbReference type="PRINTS" id="PR00107">
    <property type="entry name" value="PHOSPHOCPHPR"/>
</dbReference>
<proteinExistence type="predicted"/>
<dbReference type="GO" id="GO:0005737">
    <property type="term" value="C:cytoplasm"/>
    <property type="evidence" value="ECO:0007669"/>
    <property type="project" value="UniProtKB-SubCell"/>
</dbReference>
<dbReference type="InterPro" id="IPR002114">
    <property type="entry name" value="PTS_HPr_Ser_P_site"/>
</dbReference>
<dbReference type="PROSITE" id="PS00589">
    <property type="entry name" value="PTS_HPR_SER"/>
    <property type="match status" value="1"/>
</dbReference>
<name>A0A1G6KKR4_9BACT</name>
<dbReference type="PANTHER" id="PTHR33705">
    <property type="entry name" value="PHOSPHOCARRIER PROTEIN HPR"/>
    <property type="match status" value="1"/>
</dbReference>
<dbReference type="InterPro" id="IPR035895">
    <property type="entry name" value="HPr-like_sf"/>
</dbReference>
<evidence type="ECO:0000313" key="5">
    <source>
        <dbReference type="EMBL" id="SDC31692.1"/>
    </source>
</evidence>
<dbReference type="EMBL" id="FMYV01000003">
    <property type="protein sequence ID" value="SDC31692.1"/>
    <property type="molecule type" value="Genomic_DNA"/>
</dbReference>
<accession>A0A1G6KKR4</accession>
<dbReference type="Pfam" id="PF00381">
    <property type="entry name" value="PTS-HPr"/>
    <property type="match status" value="1"/>
</dbReference>
<evidence type="ECO:0000313" key="6">
    <source>
        <dbReference type="Proteomes" id="UP000199322"/>
    </source>
</evidence>
<evidence type="ECO:0000256" key="2">
    <source>
        <dbReference type="ARBA" id="ARBA00022490"/>
    </source>
</evidence>
<gene>
    <name evidence="5" type="ORF">SAMN04488588_0799</name>
</gene>
<dbReference type="InterPro" id="IPR000032">
    <property type="entry name" value="HPr-like"/>
</dbReference>
<sequence>MENLAFEVKNEEGFHIKPLTNLSKKLKGIDADVVINANGKESNIKSVLGVLALGIKKGDKVEFKISGKEEQKAKDIIVEMEKEGFEN</sequence>
<keyword evidence="2" id="KW-0963">Cytoplasm</keyword>
<dbReference type="PANTHER" id="PTHR33705:SF2">
    <property type="entry name" value="PHOSPHOCARRIER PROTEIN NPR"/>
    <property type="match status" value="1"/>
</dbReference>
<keyword evidence="3" id="KW-0598">Phosphotransferase system</keyword>
<dbReference type="Gene3D" id="3.30.1340.10">
    <property type="entry name" value="HPr-like"/>
    <property type="match status" value="1"/>
</dbReference>